<dbReference type="PROSITE" id="PS51891">
    <property type="entry name" value="CENP_V_GFA"/>
    <property type="match status" value="1"/>
</dbReference>
<dbReference type="GO" id="GO:0046872">
    <property type="term" value="F:metal ion binding"/>
    <property type="evidence" value="ECO:0007669"/>
    <property type="project" value="UniProtKB-KW"/>
</dbReference>
<dbReference type="PANTHER" id="PTHR33337:SF8">
    <property type="entry name" value="CENP-V_GFA DOMAIN-CONTAINING PROTEIN"/>
    <property type="match status" value="1"/>
</dbReference>
<evidence type="ECO:0000256" key="4">
    <source>
        <dbReference type="ARBA" id="ARBA00023239"/>
    </source>
</evidence>
<dbReference type="InterPro" id="IPR006913">
    <property type="entry name" value="CENP-V/GFA"/>
</dbReference>
<evidence type="ECO:0000256" key="1">
    <source>
        <dbReference type="ARBA" id="ARBA00005495"/>
    </source>
</evidence>
<dbReference type="SUPFAM" id="SSF51316">
    <property type="entry name" value="Mss4-like"/>
    <property type="match status" value="1"/>
</dbReference>
<keyword evidence="2" id="KW-0479">Metal-binding</keyword>
<evidence type="ECO:0000259" key="5">
    <source>
        <dbReference type="PROSITE" id="PS51891"/>
    </source>
</evidence>
<organism evidence="6 7">
    <name type="scientific">Cryoendolithus antarcticus</name>
    <dbReference type="NCBI Taxonomy" id="1507870"/>
    <lineage>
        <taxon>Eukaryota</taxon>
        <taxon>Fungi</taxon>
        <taxon>Dikarya</taxon>
        <taxon>Ascomycota</taxon>
        <taxon>Pezizomycotina</taxon>
        <taxon>Dothideomycetes</taxon>
        <taxon>Dothideomycetidae</taxon>
        <taxon>Cladosporiales</taxon>
        <taxon>Cladosporiaceae</taxon>
        <taxon>Cryoendolithus</taxon>
    </lineage>
</organism>
<feature type="domain" description="CENP-V/GFA" evidence="5">
    <location>
        <begin position="15"/>
        <end position="138"/>
    </location>
</feature>
<proteinExistence type="inferred from homology"/>
<dbReference type="GO" id="GO:0016846">
    <property type="term" value="F:carbon-sulfur lyase activity"/>
    <property type="evidence" value="ECO:0007669"/>
    <property type="project" value="InterPro"/>
</dbReference>
<dbReference type="EMBL" id="NAJO01000033">
    <property type="protein sequence ID" value="OQO00818.1"/>
    <property type="molecule type" value="Genomic_DNA"/>
</dbReference>
<evidence type="ECO:0000256" key="2">
    <source>
        <dbReference type="ARBA" id="ARBA00022723"/>
    </source>
</evidence>
<reference evidence="7" key="1">
    <citation type="submission" date="2017-03" db="EMBL/GenBank/DDBJ databases">
        <title>Genomes of endolithic fungi from Antarctica.</title>
        <authorList>
            <person name="Coleine C."/>
            <person name="Masonjones S."/>
            <person name="Stajich J.E."/>
        </authorList>
    </citation>
    <scope>NUCLEOTIDE SEQUENCE [LARGE SCALE GENOMIC DNA]</scope>
    <source>
        <strain evidence="7">CCFEE 5527</strain>
    </source>
</reference>
<dbReference type="STRING" id="1507870.A0A1V8SP58"/>
<keyword evidence="3" id="KW-0862">Zinc</keyword>
<comment type="caution">
    <text evidence="6">The sequence shown here is derived from an EMBL/GenBank/DDBJ whole genome shotgun (WGS) entry which is preliminary data.</text>
</comment>
<name>A0A1V8SP58_9PEZI</name>
<dbReference type="Gene3D" id="3.90.1590.10">
    <property type="entry name" value="glutathione-dependent formaldehyde- activating enzyme (gfa)"/>
    <property type="match status" value="1"/>
</dbReference>
<evidence type="ECO:0000313" key="6">
    <source>
        <dbReference type="EMBL" id="OQO00818.1"/>
    </source>
</evidence>
<evidence type="ECO:0000313" key="7">
    <source>
        <dbReference type="Proteomes" id="UP000192596"/>
    </source>
</evidence>
<dbReference type="Pfam" id="PF04828">
    <property type="entry name" value="GFA"/>
    <property type="match status" value="1"/>
</dbReference>
<dbReference type="Proteomes" id="UP000192596">
    <property type="component" value="Unassembled WGS sequence"/>
</dbReference>
<protein>
    <recommendedName>
        <fullName evidence="5">CENP-V/GFA domain-containing protein</fullName>
    </recommendedName>
</protein>
<dbReference type="AlphaFoldDB" id="A0A1V8SP58"/>
<gene>
    <name evidence="6" type="ORF">B0A48_13505</name>
</gene>
<dbReference type="OrthoDB" id="428768at2759"/>
<dbReference type="InParanoid" id="A0A1V8SP58"/>
<dbReference type="PANTHER" id="PTHR33337">
    <property type="entry name" value="GFA DOMAIN-CONTAINING PROTEIN"/>
    <property type="match status" value="1"/>
</dbReference>
<accession>A0A1V8SP58</accession>
<keyword evidence="4" id="KW-0456">Lyase</keyword>
<keyword evidence="7" id="KW-1185">Reference proteome</keyword>
<dbReference type="InterPro" id="IPR011057">
    <property type="entry name" value="Mss4-like_sf"/>
</dbReference>
<comment type="similarity">
    <text evidence="1">Belongs to the Gfa family.</text>
</comment>
<evidence type="ECO:0000256" key="3">
    <source>
        <dbReference type="ARBA" id="ARBA00022833"/>
    </source>
</evidence>
<sequence length="175" mass="18967">MSRIPLPSEGVQGGVDGDKATATCFCGAVQILFPTEKPGFVDSFICNCTDCHKITASMFASNFIVKESHTTHTRGKDKLTKYAQSATIESGNTMENHFCSVCGTLMYRISSGYPGLLITRIGTIDDFNLMETKIKPRLEQYVKDRVAWCPGAGEAKVRGFDAAGPLGQPFEKGAL</sequence>